<gene>
    <name evidence="2" type="ORF">OM076_34420</name>
</gene>
<keyword evidence="1" id="KW-0472">Membrane</keyword>
<evidence type="ECO:0000256" key="1">
    <source>
        <dbReference type="SAM" id="Phobius"/>
    </source>
</evidence>
<accession>A0A9X3MZ23</accession>
<organism evidence="2 3">
    <name type="scientific">Solirubrobacter ginsenosidimutans</name>
    <dbReference type="NCBI Taxonomy" id="490573"/>
    <lineage>
        <taxon>Bacteria</taxon>
        <taxon>Bacillati</taxon>
        <taxon>Actinomycetota</taxon>
        <taxon>Thermoleophilia</taxon>
        <taxon>Solirubrobacterales</taxon>
        <taxon>Solirubrobacteraceae</taxon>
        <taxon>Solirubrobacter</taxon>
    </lineage>
</organism>
<dbReference type="AlphaFoldDB" id="A0A9X3MZ23"/>
<name>A0A9X3MZ23_9ACTN</name>
<sequence length="252" mass="28912">MKLLNRQGERRIANAVLADPEEHTVMDSSGAVRSIQAANVDMPEDDLIELWKPNNLERLARTYWKYLSRVTLGIIRVTYTDEERAVVVIARPLVLLRFHAPEYDISGDRGIVQWRIQDGLLVSKRNEGYLEIDVKRMESDRQGYARVHVEVEIANFYPAIATWVARWVYVQTQSRIHVLVTHGFLRSLAKLQLEESAVGRYANRDGTSKRPVNVGDTPWQGVAALTVIVGVLVSSLRLRRARRAKKGWRRWS</sequence>
<keyword evidence="3" id="KW-1185">Reference proteome</keyword>
<keyword evidence="1" id="KW-1133">Transmembrane helix</keyword>
<comment type="caution">
    <text evidence="2">The sequence shown here is derived from an EMBL/GenBank/DDBJ whole genome shotgun (WGS) entry which is preliminary data.</text>
</comment>
<reference evidence="2" key="1">
    <citation type="submission" date="2022-10" db="EMBL/GenBank/DDBJ databases">
        <title>The WGS of Solirubrobacter ginsenosidimutans DSM 21036.</title>
        <authorList>
            <person name="Jiang Z."/>
        </authorList>
    </citation>
    <scope>NUCLEOTIDE SEQUENCE</scope>
    <source>
        <strain evidence="2">DSM 21036</strain>
    </source>
</reference>
<proteinExistence type="predicted"/>
<feature type="transmembrane region" description="Helical" evidence="1">
    <location>
        <begin position="219"/>
        <end position="238"/>
    </location>
</feature>
<evidence type="ECO:0000313" key="2">
    <source>
        <dbReference type="EMBL" id="MDA0165415.1"/>
    </source>
</evidence>
<protein>
    <submittedName>
        <fullName evidence="2">Uncharacterized protein</fullName>
    </submittedName>
</protein>
<keyword evidence="1" id="KW-0812">Transmembrane</keyword>
<dbReference type="RefSeq" id="WP_270044674.1">
    <property type="nucleotide sequence ID" value="NZ_JAPDOD010000046.1"/>
</dbReference>
<evidence type="ECO:0000313" key="3">
    <source>
        <dbReference type="Proteomes" id="UP001149140"/>
    </source>
</evidence>
<dbReference type="Proteomes" id="UP001149140">
    <property type="component" value="Unassembled WGS sequence"/>
</dbReference>
<dbReference type="EMBL" id="JAPDOD010000046">
    <property type="protein sequence ID" value="MDA0165415.1"/>
    <property type="molecule type" value="Genomic_DNA"/>
</dbReference>